<keyword evidence="13 19" id="KW-0472">Membrane</keyword>
<comment type="pathway">
    <text evidence="4">Lipid metabolism.</text>
</comment>
<keyword evidence="12 18" id="KW-0443">Lipid metabolism</keyword>
<dbReference type="RefSeq" id="WP_013469798.1">
    <property type="nucleotide sequence ID" value="NC_014810.2"/>
</dbReference>
<reference evidence="21 22" key="1">
    <citation type="journal article" date="2011" name="Genome Biol. Evol.">
        <title>Comparative whole genome sequence analysis of the carcinogenic bacterial model pathogen Helicobacter felis.</title>
        <authorList>
            <person name="Arnold I.C."/>
            <person name="Zigova Z."/>
            <person name="Holden M."/>
            <person name="Lawley T.D."/>
            <person name="Rad R."/>
            <person name="Dougan G."/>
            <person name="Falkow S."/>
            <person name="Bentley S.D."/>
            <person name="Muller A."/>
        </authorList>
    </citation>
    <scope>NUCLEOTIDE SEQUENCE [LARGE SCALE GENOMIC DNA]</scope>
    <source>
        <strain evidence="22">ATCC 49179 / CCUG 28539 / NCTC 12436 / CS1</strain>
    </source>
</reference>
<comment type="domain">
    <text evidence="18">The HXXXXD motif is essential for acyltransferase activity and may constitute the binding site for the phosphate moiety of the glycerol-3-phosphate.</text>
</comment>
<dbReference type="KEGG" id="hfe:HFELIS_13500"/>
<accession>E7AA15</accession>
<evidence type="ECO:0000256" key="15">
    <source>
        <dbReference type="ARBA" id="ARBA00023264"/>
    </source>
</evidence>
<dbReference type="HOGENOM" id="CLU_027938_6_3_7"/>
<dbReference type="GO" id="GO:0003841">
    <property type="term" value="F:1-acylglycerol-3-phosphate O-acyltransferase activity"/>
    <property type="evidence" value="ECO:0007669"/>
    <property type="project" value="UniProtKB-UniRule"/>
</dbReference>
<evidence type="ECO:0000256" key="13">
    <source>
        <dbReference type="ARBA" id="ARBA00023136"/>
    </source>
</evidence>
<dbReference type="InterPro" id="IPR002123">
    <property type="entry name" value="Plipid/glycerol_acylTrfase"/>
</dbReference>
<keyword evidence="16 18" id="KW-0012">Acyltransferase</keyword>
<gene>
    <name evidence="21" type="primary">plsC</name>
    <name evidence="21" type="ordered locus">Hfelis_13500</name>
</gene>
<keyword evidence="9 18" id="KW-0444">Lipid biosynthesis</keyword>
<proteinExistence type="inferred from homology"/>
<evidence type="ECO:0000256" key="3">
    <source>
        <dbReference type="ARBA" id="ARBA00004728"/>
    </source>
</evidence>
<feature type="domain" description="Phospholipid/glycerol acyltransferase" evidence="20">
    <location>
        <begin position="63"/>
        <end position="178"/>
    </location>
</feature>
<keyword evidence="14 18" id="KW-0594">Phospholipid biosynthesis</keyword>
<evidence type="ECO:0000256" key="4">
    <source>
        <dbReference type="ARBA" id="ARBA00005189"/>
    </source>
</evidence>
<dbReference type="AlphaFoldDB" id="E7AA15"/>
<organism evidence="21 22">
    <name type="scientific">Helicobacter felis (strain ATCC 49179 / CCUG 28539 / NCTC 12436 / CS1)</name>
    <dbReference type="NCBI Taxonomy" id="936155"/>
    <lineage>
        <taxon>Bacteria</taxon>
        <taxon>Pseudomonadati</taxon>
        <taxon>Campylobacterota</taxon>
        <taxon>Epsilonproteobacteria</taxon>
        <taxon>Campylobacterales</taxon>
        <taxon>Helicobacteraceae</taxon>
        <taxon>Helicobacter</taxon>
    </lineage>
</organism>
<dbReference type="GO" id="GO:0016024">
    <property type="term" value="P:CDP-diacylglycerol biosynthetic process"/>
    <property type="evidence" value="ECO:0007669"/>
    <property type="project" value="UniProtKB-UniPathway"/>
</dbReference>
<dbReference type="SUPFAM" id="SSF69593">
    <property type="entry name" value="Glycerol-3-phosphate (1)-acyltransferase"/>
    <property type="match status" value="1"/>
</dbReference>
<dbReference type="InterPro" id="IPR004552">
    <property type="entry name" value="AGP_acyltrans"/>
</dbReference>
<evidence type="ECO:0000256" key="17">
    <source>
        <dbReference type="ARBA" id="ARBA00037183"/>
    </source>
</evidence>
<dbReference type="STRING" id="936155.HFELIS_13500"/>
<evidence type="ECO:0000256" key="9">
    <source>
        <dbReference type="ARBA" id="ARBA00022516"/>
    </source>
</evidence>
<evidence type="ECO:0000313" key="21">
    <source>
        <dbReference type="EMBL" id="CBY83434.1"/>
    </source>
</evidence>
<evidence type="ECO:0000256" key="14">
    <source>
        <dbReference type="ARBA" id="ARBA00023209"/>
    </source>
</evidence>
<name>E7AA15_HELFC</name>
<keyword evidence="15 18" id="KW-1208">Phospholipid metabolism</keyword>
<evidence type="ECO:0000259" key="20">
    <source>
        <dbReference type="SMART" id="SM00563"/>
    </source>
</evidence>
<evidence type="ECO:0000256" key="18">
    <source>
        <dbReference type="RuleBase" id="RU361267"/>
    </source>
</evidence>
<dbReference type="UniPathway" id="UPA00557">
    <property type="reaction ID" value="UER00613"/>
</dbReference>
<evidence type="ECO:0000256" key="2">
    <source>
        <dbReference type="ARBA" id="ARBA00004417"/>
    </source>
</evidence>
<dbReference type="CDD" id="cd07989">
    <property type="entry name" value="LPLAT_AGPAT-like"/>
    <property type="match status" value="1"/>
</dbReference>
<evidence type="ECO:0000256" key="16">
    <source>
        <dbReference type="ARBA" id="ARBA00023315"/>
    </source>
</evidence>
<evidence type="ECO:0000256" key="5">
    <source>
        <dbReference type="ARBA" id="ARBA00008655"/>
    </source>
</evidence>
<evidence type="ECO:0000256" key="19">
    <source>
        <dbReference type="SAM" id="Phobius"/>
    </source>
</evidence>
<evidence type="ECO:0000256" key="8">
    <source>
        <dbReference type="ARBA" id="ARBA00022475"/>
    </source>
</evidence>
<sequence>MWSKIRGVYALLVVGLGLGAIIICNFFTRKQNNSMRTRRWCKIFFPLMGTRLEKVGEFDPSATLIVLNHQSIIDIVCLEAYHPRNICWIAKRELGEVPYYGHALKTTEMILIDRQDRRGLASLLKMAKEKLDQNRPLVIFPEGTRGKGMENLLPFKPGAKVLAERFKLKIQPVLLLNTRKILDTKPLRSQATRLRMVLLEAYEPDFSTDWYAELEARMTSHYHTHYCELNPNSKA</sequence>
<comment type="function">
    <text evidence="17">Converts lysophosphatidic acid (LPA) into phosphatidic acid by incorporating acyl moiety at the 2 position.</text>
</comment>
<evidence type="ECO:0000256" key="6">
    <source>
        <dbReference type="ARBA" id="ARBA00013211"/>
    </source>
</evidence>
<dbReference type="GO" id="GO:0006654">
    <property type="term" value="P:phosphatidic acid biosynthetic process"/>
    <property type="evidence" value="ECO:0007669"/>
    <property type="project" value="TreeGrafter"/>
</dbReference>
<dbReference type="Pfam" id="PF01553">
    <property type="entry name" value="Acyltransferase"/>
    <property type="match status" value="1"/>
</dbReference>
<evidence type="ECO:0000256" key="12">
    <source>
        <dbReference type="ARBA" id="ARBA00023098"/>
    </source>
</evidence>
<comment type="similarity">
    <text evidence="5 18">Belongs to the 1-acyl-sn-glycerol-3-phosphate acyltransferase family.</text>
</comment>
<dbReference type="PANTHER" id="PTHR10434">
    <property type="entry name" value="1-ACYL-SN-GLYCEROL-3-PHOSPHATE ACYLTRANSFERASE"/>
    <property type="match status" value="1"/>
</dbReference>
<dbReference type="EMBL" id="FQ670179">
    <property type="protein sequence ID" value="CBY83434.1"/>
    <property type="molecule type" value="Genomic_DNA"/>
</dbReference>
<keyword evidence="10" id="KW-0997">Cell inner membrane</keyword>
<dbReference type="GeneID" id="36134409"/>
<evidence type="ECO:0000256" key="7">
    <source>
        <dbReference type="ARBA" id="ARBA00016139"/>
    </source>
</evidence>
<keyword evidence="19" id="KW-1133">Transmembrane helix</keyword>
<comment type="subcellular location">
    <subcellularLocation>
        <location evidence="2">Cell inner membrane</location>
        <topology evidence="2">Peripheral membrane protein</topology>
    </subcellularLocation>
</comment>
<keyword evidence="11 18" id="KW-0808">Transferase</keyword>
<dbReference type="OrthoDB" id="9809618at2"/>
<dbReference type="EC" id="2.3.1.51" evidence="6 18"/>
<evidence type="ECO:0000256" key="1">
    <source>
        <dbReference type="ARBA" id="ARBA00001141"/>
    </source>
</evidence>
<evidence type="ECO:0000256" key="11">
    <source>
        <dbReference type="ARBA" id="ARBA00022679"/>
    </source>
</evidence>
<keyword evidence="19" id="KW-0812">Transmembrane</keyword>
<evidence type="ECO:0000256" key="10">
    <source>
        <dbReference type="ARBA" id="ARBA00022519"/>
    </source>
</evidence>
<dbReference type="eggNOG" id="COG0204">
    <property type="taxonomic scope" value="Bacteria"/>
</dbReference>
<protein>
    <recommendedName>
        <fullName evidence="7 18">1-acyl-sn-glycerol-3-phosphate acyltransferase</fullName>
        <ecNumber evidence="6 18">2.3.1.51</ecNumber>
    </recommendedName>
</protein>
<keyword evidence="8" id="KW-1003">Cell membrane</keyword>
<feature type="transmembrane region" description="Helical" evidence="19">
    <location>
        <begin position="6"/>
        <end position="28"/>
    </location>
</feature>
<dbReference type="GO" id="GO:0005886">
    <property type="term" value="C:plasma membrane"/>
    <property type="evidence" value="ECO:0007669"/>
    <property type="project" value="UniProtKB-SubCell"/>
</dbReference>
<dbReference type="SMART" id="SM00563">
    <property type="entry name" value="PlsC"/>
    <property type="match status" value="1"/>
</dbReference>
<dbReference type="NCBIfam" id="TIGR00530">
    <property type="entry name" value="AGP_acyltrn"/>
    <property type="match status" value="1"/>
</dbReference>
<dbReference type="Proteomes" id="UP000007934">
    <property type="component" value="Chromosome"/>
</dbReference>
<comment type="pathway">
    <text evidence="3">Phospholipid metabolism; CDP-diacylglycerol biosynthesis; CDP-diacylglycerol from sn-glycerol 3-phosphate: step 2/3.</text>
</comment>
<dbReference type="PANTHER" id="PTHR10434:SF59">
    <property type="entry name" value="1-ACYL-SN-GLYCEROL-3-PHOSPHATE ACYLTRANSFERASE"/>
    <property type="match status" value="1"/>
</dbReference>
<keyword evidence="22" id="KW-1185">Reference proteome</keyword>
<evidence type="ECO:0000313" key="22">
    <source>
        <dbReference type="Proteomes" id="UP000007934"/>
    </source>
</evidence>
<comment type="catalytic activity">
    <reaction evidence="1 18">
        <text>a 1-acyl-sn-glycero-3-phosphate + an acyl-CoA = a 1,2-diacyl-sn-glycero-3-phosphate + CoA</text>
        <dbReference type="Rhea" id="RHEA:19709"/>
        <dbReference type="ChEBI" id="CHEBI:57287"/>
        <dbReference type="ChEBI" id="CHEBI:57970"/>
        <dbReference type="ChEBI" id="CHEBI:58342"/>
        <dbReference type="ChEBI" id="CHEBI:58608"/>
        <dbReference type="EC" id="2.3.1.51"/>
    </reaction>
</comment>